<dbReference type="Proteomes" id="UP000470875">
    <property type="component" value="Unassembled WGS sequence"/>
</dbReference>
<evidence type="ECO:0000313" key="1">
    <source>
        <dbReference type="EMBL" id="MSS84573.1"/>
    </source>
</evidence>
<comment type="caution">
    <text evidence="1">The sequence shown here is derived from an EMBL/GenBank/DDBJ whole genome shotgun (WGS) entry which is preliminary data.</text>
</comment>
<protein>
    <submittedName>
        <fullName evidence="1">Uncharacterized protein</fullName>
    </submittedName>
</protein>
<name>A0A6N7W7T7_9ACTO</name>
<dbReference type="AlphaFoldDB" id="A0A6N7W7T7"/>
<dbReference type="EMBL" id="VULO01000008">
    <property type="protein sequence ID" value="MSS84573.1"/>
    <property type="molecule type" value="Genomic_DNA"/>
</dbReference>
<proteinExistence type="predicted"/>
<dbReference type="RefSeq" id="WP_154545069.1">
    <property type="nucleotide sequence ID" value="NZ_VULO01000008.1"/>
</dbReference>
<keyword evidence="2" id="KW-1185">Reference proteome</keyword>
<accession>A0A6N7W7T7</accession>
<reference evidence="1 2" key="1">
    <citation type="submission" date="2019-08" db="EMBL/GenBank/DDBJ databases">
        <title>In-depth cultivation of the pig gut microbiome towards novel bacterial diversity and tailored functional studies.</title>
        <authorList>
            <person name="Wylensek D."/>
            <person name="Hitch T.C.A."/>
            <person name="Clavel T."/>
        </authorList>
    </citation>
    <scope>NUCLEOTIDE SEQUENCE [LARGE SCALE GENOMIC DNA]</scope>
    <source>
        <strain evidence="1 2">WB03_NA08</strain>
    </source>
</reference>
<sequence length="77" mass="8864">MVDWDGFEVFAPRDLARVGEVSGRQARALFRLRMGLLNERINELKGFAARNEFVLDGPDVKWSGFGSVLFERMDSWQ</sequence>
<evidence type="ECO:0000313" key="2">
    <source>
        <dbReference type="Proteomes" id="UP000470875"/>
    </source>
</evidence>
<gene>
    <name evidence="1" type="ORF">FYJ24_07315</name>
</gene>
<organism evidence="1 2">
    <name type="scientific">Scrofimicrobium canadense</name>
    <dbReference type="NCBI Taxonomy" id="2652290"/>
    <lineage>
        <taxon>Bacteria</taxon>
        <taxon>Bacillati</taxon>
        <taxon>Actinomycetota</taxon>
        <taxon>Actinomycetes</taxon>
        <taxon>Actinomycetales</taxon>
        <taxon>Actinomycetaceae</taxon>
        <taxon>Scrofimicrobium</taxon>
    </lineage>
</organism>